<feature type="disulfide bond" description="Redox-active" evidence="2">
    <location>
        <begin position="13"/>
        <end position="16"/>
    </location>
</feature>
<name>A0A532V1Q0_UNCT6</name>
<sequence>MSNLKIEIFGPGCPKCMNTQELFMRALSEMNLPADLRHISDVDEMVKRGIMSTPAVFINGDKVIEGKVPTMPEVKKLIKQNLE</sequence>
<dbReference type="Pfam" id="PF13192">
    <property type="entry name" value="Thioredoxin_3"/>
    <property type="match status" value="1"/>
</dbReference>
<accession>A0A532V1Q0</accession>
<evidence type="ECO:0000259" key="3">
    <source>
        <dbReference type="Pfam" id="PF13192"/>
    </source>
</evidence>
<comment type="caution">
    <text evidence="4">The sequence shown here is derived from an EMBL/GenBank/DDBJ whole genome shotgun (WGS) entry which is preliminary data.</text>
</comment>
<feature type="active site" description="Nucleophile" evidence="1">
    <location>
        <position position="13"/>
    </location>
</feature>
<dbReference type="PANTHER" id="PTHR36450:SF1">
    <property type="entry name" value="THIOREDOXIN"/>
    <property type="match status" value="1"/>
</dbReference>
<dbReference type="NCBIfam" id="TIGR00412">
    <property type="entry name" value="redox_disulf_2"/>
    <property type="match status" value="1"/>
</dbReference>
<keyword evidence="2" id="KW-1015">Disulfide bond</keyword>
<dbReference type="PANTHER" id="PTHR36450">
    <property type="entry name" value="THIOREDOXIN"/>
    <property type="match status" value="1"/>
</dbReference>
<dbReference type="InterPro" id="IPR036249">
    <property type="entry name" value="Thioredoxin-like_sf"/>
</dbReference>
<feature type="domain" description="Thioredoxin-like fold" evidence="3">
    <location>
        <begin position="5"/>
        <end position="79"/>
    </location>
</feature>
<keyword evidence="2" id="KW-0676">Redox-active center</keyword>
<evidence type="ECO:0000313" key="5">
    <source>
        <dbReference type="Proteomes" id="UP000317778"/>
    </source>
</evidence>
<dbReference type="SUPFAM" id="SSF52833">
    <property type="entry name" value="Thioredoxin-like"/>
    <property type="match status" value="1"/>
</dbReference>
<feature type="active site" description="Nucleophile" evidence="1">
    <location>
        <position position="16"/>
    </location>
</feature>
<organism evidence="4 5">
    <name type="scientific">candidate division TA06 bacterium B3_TA06</name>
    <dbReference type="NCBI Taxonomy" id="2012487"/>
    <lineage>
        <taxon>Bacteria</taxon>
        <taxon>Bacteria division TA06</taxon>
    </lineage>
</organism>
<proteinExistence type="predicted"/>
<evidence type="ECO:0000313" key="4">
    <source>
        <dbReference type="EMBL" id="TKJ40907.1"/>
    </source>
</evidence>
<dbReference type="InterPro" id="IPR012336">
    <property type="entry name" value="Thioredoxin-like_fold"/>
</dbReference>
<dbReference type="InterPro" id="IPR005243">
    <property type="entry name" value="THIRX-like_proc"/>
</dbReference>
<dbReference type="PIRSF" id="PIRSF037031">
    <property type="entry name" value="Redox_disulphide_2"/>
    <property type="match status" value="1"/>
</dbReference>
<dbReference type="Proteomes" id="UP000317778">
    <property type="component" value="Unassembled WGS sequence"/>
</dbReference>
<gene>
    <name evidence="4" type="ORF">CEE36_09190</name>
</gene>
<evidence type="ECO:0000256" key="2">
    <source>
        <dbReference type="PIRSR" id="PIRSR037031-51"/>
    </source>
</evidence>
<reference evidence="4 5" key="1">
    <citation type="submission" date="2017-06" db="EMBL/GenBank/DDBJ databases">
        <title>Novel microbial phyla capable of carbon fixation and sulfur reduction in deep-sea sediments.</title>
        <authorList>
            <person name="Huang J."/>
            <person name="Baker B."/>
            <person name="Wang Y."/>
        </authorList>
    </citation>
    <scope>NUCLEOTIDE SEQUENCE [LARGE SCALE GENOMIC DNA]</scope>
    <source>
        <strain evidence="4">B3_TA06</strain>
    </source>
</reference>
<dbReference type="AlphaFoldDB" id="A0A532V1Q0"/>
<protein>
    <submittedName>
        <fullName evidence="4">Thioredoxin family protein</fullName>
    </submittedName>
</protein>
<evidence type="ECO:0000256" key="1">
    <source>
        <dbReference type="PIRSR" id="PIRSR037031-50"/>
    </source>
</evidence>
<dbReference type="EMBL" id="NJBO01000016">
    <property type="protein sequence ID" value="TKJ40907.1"/>
    <property type="molecule type" value="Genomic_DNA"/>
</dbReference>
<dbReference type="Gene3D" id="3.40.30.10">
    <property type="entry name" value="Glutaredoxin"/>
    <property type="match status" value="1"/>
</dbReference>